<dbReference type="SUPFAM" id="SSF48452">
    <property type="entry name" value="TPR-like"/>
    <property type="match status" value="2"/>
</dbReference>
<evidence type="ECO:0008006" key="6">
    <source>
        <dbReference type="Google" id="ProtNLM"/>
    </source>
</evidence>
<comment type="similarity">
    <text evidence="1">Belongs to the PPR family. PCMP-H subfamily.</text>
</comment>
<dbReference type="NCBIfam" id="TIGR00756">
    <property type="entry name" value="PPR"/>
    <property type="match status" value="7"/>
</dbReference>
<dbReference type="InterPro" id="IPR046960">
    <property type="entry name" value="PPR_At4g14850-like_plant"/>
</dbReference>
<feature type="repeat" description="PPR" evidence="3">
    <location>
        <begin position="433"/>
        <end position="467"/>
    </location>
</feature>
<dbReference type="FunFam" id="1.25.40.10:FF:000125">
    <property type="entry name" value="Pentatricopeptide repeat-containing protein"/>
    <property type="match status" value="2"/>
</dbReference>
<dbReference type="Pfam" id="PF13041">
    <property type="entry name" value="PPR_2"/>
    <property type="match status" value="3"/>
</dbReference>
<proteinExistence type="inferred from homology"/>
<dbReference type="PROSITE" id="PS51375">
    <property type="entry name" value="PPR"/>
    <property type="match status" value="7"/>
</dbReference>
<reference evidence="4" key="1">
    <citation type="submission" date="2019-11" db="EMBL/GenBank/DDBJ databases">
        <authorList>
            <person name="Liu Y."/>
            <person name="Hou J."/>
            <person name="Li T.-Q."/>
            <person name="Guan C.-H."/>
            <person name="Wu X."/>
            <person name="Wu H.-Z."/>
            <person name="Ling F."/>
            <person name="Zhang R."/>
            <person name="Shi X.-G."/>
            <person name="Ren J.-P."/>
            <person name="Chen E.-F."/>
            <person name="Sun J.-M."/>
        </authorList>
    </citation>
    <scope>NUCLEOTIDE SEQUENCE</scope>
    <source>
        <strain evidence="4">Adult_tree_wgs_1</strain>
        <tissue evidence="4">Leaves</tissue>
    </source>
</reference>
<keyword evidence="5" id="KW-1185">Reference proteome</keyword>
<evidence type="ECO:0000256" key="3">
    <source>
        <dbReference type="PROSITE-ProRule" id="PRU00708"/>
    </source>
</evidence>
<feature type="repeat" description="PPR" evidence="3">
    <location>
        <begin position="236"/>
        <end position="270"/>
    </location>
</feature>
<dbReference type="InterPro" id="IPR046848">
    <property type="entry name" value="E_motif"/>
</dbReference>
<dbReference type="FunFam" id="1.25.40.10:FF:000158">
    <property type="entry name" value="pentatricopeptide repeat-containing protein At2g33680"/>
    <property type="match status" value="1"/>
</dbReference>
<dbReference type="GO" id="GO:0009451">
    <property type="term" value="P:RNA modification"/>
    <property type="evidence" value="ECO:0007669"/>
    <property type="project" value="InterPro"/>
</dbReference>
<dbReference type="PANTHER" id="PTHR47926">
    <property type="entry name" value="PENTATRICOPEPTIDE REPEAT-CONTAINING PROTEIN"/>
    <property type="match status" value="1"/>
</dbReference>
<dbReference type="EMBL" id="WJXA01000004">
    <property type="protein sequence ID" value="KAF7145598.1"/>
    <property type="molecule type" value="Genomic_DNA"/>
</dbReference>
<evidence type="ECO:0000313" key="4">
    <source>
        <dbReference type="EMBL" id="KAF7145598.1"/>
    </source>
</evidence>
<dbReference type="AlphaFoldDB" id="A0A834H6L1"/>
<evidence type="ECO:0000256" key="1">
    <source>
        <dbReference type="ARBA" id="ARBA00006643"/>
    </source>
</evidence>
<dbReference type="Gene3D" id="1.25.40.10">
    <property type="entry name" value="Tetratricopeptide repeat domain"/>
    <property type="match status" value="6"/>
</dbReference>
<dbReference type="InterPro" id="IPR002885">
    <property type="entry name" value="PPR_rpt"/>
</dbReference>
<feature type="repeat" description="PPR" evidence="3">
    <location>
        <begin position="110"/>
        <end position="140"/>
    </location>
</feature>
<dbReference type="Pfam" id="PF20431">
    <property type="entry name" value="E_motif"/>
    <property type="match status" value="1"/>
</dbReference>
<keyword evidence="2" id="KW-0677">Repeat</keyword>
<feature type="repeat" description="PPR" evidence="3">
    <location>
        <begin position="174"/>
        <end position="208"/>
    </location>
</feature>
<feature type="repeat" description="PPR" evidence="3">
    <location>
        <begin position="570"/>
        <end position="604"/>
    </location>
</feature>
<dbReference type="OrthoDB" id="185373at2759"/>
<dbReference type="GO" id="GO:0003723">
    <property type="term" value="F:RNA binding"/>
    <property type="evidence" value="ECO:0007669"/>
    <property type="project" value="InterPro"/>
</dbReference>
<protein>
    <recommendedName>
        <fullName evidence="6">Pentatricopeptide repeat-containing protein</fullName>
    </recommendedName>
</protein>
<dbReference type="FunFam" id="1.25.40.10:FF:000333">
    <property type="entry name" value="Pentatricopeptide repeat-containing protein"/>
    <property type="match status" value="1"/>
</dbReference>
<dbReference type="GO" id="GO:0099402">
    <property type="term" value="P:plant organ development"/>
    <property type="evidence" value="ECO:0007669"/>
    <property type="project" value="UniProtKB-ARBA"/>
</dbReference>
<dbReference type="Proteomes" id="UP000626092">
    <property type="component" value="Unassembled WGS sequence"/>
</dbReference>
<evidence type="ECO:0000256" key="2">
    <source>
        <dbReference type="ARBA" id="ARBA00022737"/>
    </source>
</evidence>
<dbReference type="Pfam" id="PF01535">
    <property type="entry name" value="PPR"/>
    <property type="match status" value="8"/>
</dbReference>
<sequence>MWWSISSDVESPSSLSPSQISLPCGCRSAASQFAPQAMAVKLDISADKPVGEAAVLRAWDAFGTIDVLINNADVSGYQNMAMSNRMIAKLSREGRPAEARRLLDKMPDPDVIAWTSVISAHINRGMVREARELFDRVDAKKNVVTWTAMINGYLRRTDDVSEAEKLFNEMPYKNEVSWNTMIDGYVRNGLIDSALSVFEKMPVKNVVSWNTIINALGQCGRIEEARKLFDCMPKRDVISWTSMISTLSKNGRIDEARVVFDSMPKRNVVSWNAMITGYAQNLRLAEGFDLFQRMPERDVPSWNAIITGFVQNGDLERAQKLFNDMPQKNVISWTSMITGYVQDGQSEEALRNFSKMQAADGVKPNQGTFVSVLGACSDLAGLSEGRQIHQLICKTVHQNDAFVVSALINMYSKCGELGTARKMFDDGFSSQRDLVSWNGMIAAYAHHGCGDEAIGLFKEMYSLDIQPNDVTYVGLLSACSHAGLVDAGLKYFDELTRDKSIQIRQEHYACLVDLCGRAGKLKEACEFIQKLPTEPSANVWGALLAGCNVHGNTDIGKLASMKILEVEPENAGTYMSLSSIYASTGRWREAAKLRMEMKDKGLKKQPGCSWIDVGNKVHVFVVGDESYSESNFIFPLLNDLHAKMEAGHVIKVDRLMEEDFSVG</sequence>
<name>A0A834H6L1_RHOSS</name>
<organism evidence="4 5">
    <name type="scientific">Rhododendron simsii</name>
    <name type="common">Sims's rhododendron</name>
    <dbReference type="NCBI Taxonomy" id="118357"/>
    <lineage>
        <taxon>Eukaryota</taxon>
        <taxon>Viridiplantae</taxon>
        <taxon>Streptophyta</taxon>
        <taxon>Embryophyta</taxon>
        <taxon>Tracheophyta</taxon>
        <taxon>Spermatophyta</taxon>
        <taxon>Magnoliopsida</taxon>
        <taxon>eudicotyledons</taxon>
        <taxon>Gunneridae</taxon>
        <taxon>Pentapetalae</taxon>
        <taxon>asterids</taxon>
        <taxon>Ericales</taxon>
        <taxon>Ericaceae</taxon>
        <taxon>Ericoideae</taxon>
        <taxon>Rhodoreae</taxon>
        <taxon>Rhododendron</taxon>
    </lineage>
</organism>
<feature type="repeat" description="PPR" evidence="3">
    <location>
        <begin position="298"/>
        <end position="332"/>
    </location>
</feature>
<comment type="caution">
    <text evidence="4">The sequence shown here is derived from an EMBL/GenBank/DDBJ whole genome shotgun (WGS) entry which is preliminary data.</text>
</comment>
<dbReference type="InterPro" id="IPR011990">
    <property type="entry name" value="TPR-like_helical_dom_sf"/>
</dbReference>
<accession>A0A834H6L1</accession>
<evidence type="ECO:0000313" key="5">
    <source>
        <dbReference type="Proteomes" id="UP000626092"/>
    </source>
</evidence>
<dbReference type="PANTHER" id="PTHR47926:SF373">
    <property type="entry name" value="TETRATRICOPEPTIDE-LIKE HELICAL DOMAIN SUPERFAMILY, DYW DOMAIN-CONTAINING PROTEIN"/>
    <property type="match status" value="1"/>
</dbReference>
<gene>
    <name evidence="4" type="ORF">RHSIM_Rhsim04G0110300</name>
</gene>
<feature type="repeat" description="PPR" evidence="3">
    <location>
        <begin position="142"/>
        <end position="173"/>
    </location>
</feature>